<comment type="caution">
    <text evidence="8">The sequence shown here is derived from an EMBL/GenBank/DDBJ whole genome shotgun (WGS) entry which is preliminary data.</text>
</comment>
<evidence type="ECO:0000256" key="1">
    <source>
        <dbReference type="ARBA" id="ARBA00004496"/>
    </source>
</evidence>
<dbReference type="EMBL" id="MLJW01000038">
    <property type="protein sequence ID" value="OIR07319.1"/>
    <property type="molecule type" value="Genomic_DNA"/>
</dbReference>
<comment type="similarity">
    <text evidence="2">Belongs to the PhoU family.</text>
</comment>
<dbReference type="GO" id="GO:0045936">
    <property type="term" value="P:negative regulation of phosphate metabolic process"/>
    <property type="evidence" value="ECO:0007669"/>
    <property type="project" value="InterPro"/>
</dbReference>
<sequence length="241" mass="27009">MLPSSNPDLPILKRFFDAELETFRSHLILMGETAVSQVKDATRALIEGDLGLAERVITRDDELDQLEVKIDDEGIRFINLRSPIASDLRLVIVGMKAGHDLERVGDEATGIAKRAIKLAAEPQLKPYIDLPRMAEIAVEMLRDSLQCFLNGDEEKALAVCRRDADVDRINKQLYRELSSYIVEDPRTTTRAIELMFVSKSIERIADHATNIAEETIYLAKGKDVRHTEQVKKNAGANPTTP</sequence>
<comment type="subcellular location">
    <subcellularLocation>
        <location evidence="1">Cytoplasm</location>
    </subcellularLocation>
</comment>
<dbReference type="InterPro" id="IPR038078">
    <property type="entry name" value="PhoU-like_sf"/>
</dbReference>
<dbReference type="Pfam" id="PF01895">
    <property type="entry name" value="PhoU"/>
    <property type="match status" value="2"/>
</dbReference>
<evidence type="ECO:0000256" key="2">
    <source>
        <dbReference type="ARBA" id="ARBA00008107"/>
    </source>
</evidence>
<dbReference type="InterPro" id="IPR026022">
    <property type="entry name" value="PhoU_dom"/>
</dbReference>
<organism evidence="8">
    <name type="scientific">mine drainage metagenome</name>
    <dbReference type="NCBI Taxonomy" id="410659"/>
    <lineage>
        <taxon>unclassified sequences</taxon>
        <taxon>metagenomes</taxon>
        <taxon>ecological metagenomes</taxon>
    </lineage>
</organism>
<dbReference type="Gene3D" id="1.20.58.220">
    <property type="entry name" value="Phosphate transport system protein phou homolog 2, domain 2"/>
    <property type="match status" value="2"/>
</dbReference>
<evidence type="ECO:0000259" key="7">
    <source>
        <dbReference type="Pfam" id="PF01895"/>
    </source>
</evidence>
<keyword evidence="5" id="KW-0963">Cytoplasm</keyword>
<accession>A0A1J5SFX8</accession>
<gene>
    <name evidence="8" type="ORF">GALL_105750</name>
</gene>
<dbReference type="FunFam" id="1.20.58.220:FF:000004">
    <property type="entry name" value="Phosphate-specific transport system accessory protein PhoU"/>
    <property type="match status" value="1"/>
</dbReference>
<dbReference type="GO" id="GO:0030643">
    <property type="term" value="P:intracellular phosphate ion homeostasis"/>
    <property type="evidence" value="ECO:0007669"/>
    <property type="project" value="InterPro"/>
</dbReference>
<dbReference type="SUPFAM" id="SSF109755">
    <property type="entry name" value="PhoU-like"/>
    <property type="match status" value="1"/>
</dbReference>
<keyword evidence="4" id="KW-0813">Transport</keyword>
<comment type="subunit">
    <text evidence="3">Homodimer.</text>
</comment>
<evidence type="ECO:0000313" key="8">
    <source>
        <dbReference type="EMBL" id="OIR07319.1"/>
    </source>
</evidence>
<dbReference type="PANTHER" id="PTHR42930">
    <property type="entry name" value="PHOSPHATE-SPECIFIC TRANSPORT SYSTEM ACCESSORY PROTEIN PHOU"/>
    <property type="match status" value="1"/>
</dbReference>
<evidence type="ECO:0000256" key="4">
    <source>
        <dbReference type="ARBA" id="ARBA00022448"/>
    </source>
</evidence>
<proteinExistence type="inferred from homology"/>
<dbReference type="PANTHER" id="PTHR42930:SF3">
    <property type="entry name" value="PHOSPHATE-SPECIFIC TRANSPORT SYSTEM ACCESSORY PROTEIN PHOU"/>
    <property type="match status" value="1"/>
</dbReference>
<name>A0A1J5SFX8_9ZZZZ</name>
<dbReference type="GO" id="GO:0005737">
    <property type="term" value="C:cytoplasm"/>
    <property type="evidence" value="ECO:0007669"/>
    <property type="project" value="UniProtKB-SubCell"/>
</dbReference>
<feature type="domain" description="PhoU" evidence="7">
    <location>
        <begin position="28"/>
        <end position="114"/>
    </location>
</feature>
<dbReference type="InterPro" id="IPR028366">
    <property type="entry name" value="PhoU"/>
</dbReference>
<evidence type="ECO:0000256" key="6">
    <source>
        <dbReference type="ARBA" id="ARBA00022592"/>
    </source>
</evidence>
<dbReference type="NCBIfam" id="TIGR02135">
    <property type="entry name" value="phoU_full"/>
    <property type="match status" value="1"/>
</dbReference>
<dbReference type="GO" id="GO:0006817">
    <property type="term" value="P:phosphate ion transport"/>
    <property type="evidence" value="ECO:0007669"/>
    <property type="project" value="UniProtKB-KW"/>
</dbReference>
<reference evidence="8" key="1">
    <citation type="submission" date="2016-10" db="EMBL/GenBank/DDBJ databases">
        <title>Sequence of Gallionella enrichment culture.</title>
        <authorList>
            <person name="Poehlein A."/>
            <person name="Muehling M."/>
            <person name="Daniel R."/>
        </authorList>
    </citation>
    <scope>NUCLEOTIDE SEQUENCE</scope>
</reference>
<evidence type="ECO:0000256" key="3">
    <source>
        <dbReference type="ARBA" id="ARBA00011738"/>
    </source>
</evidence>
<dbReference type="AlphaFoldDB" id="A0A1J5SFX8"/>
<evidence type="ECO:0000256" key="5">
    <source>
        <dbReference type="ARBA" id="ARBA00022490"/>
    </source>
</evidence>
<dbReference type="PIRSF" id="PIRSF003107">
    <property type="entry name" value="PhoU"/>
    <property type="match status" value="1"/>
</dbReference>
<keyword evidence="6" id="KW-0592">Phosphate transport</keyword>
<protein>
    <recommendedName>
        <fullName evidence="7">PhoU domain-containing protein</fullName>
    </recommendedName>
</protein>
<feature type="domain" description="PhoU" evidence="7">
    <location>
        <begin position="130"/>
        <end position="214"/>
    </location>
</feature>